<keyword evidence="4 8" id="KW-0031">Aminopeptidase</keyword>
<feature type="binding site" evidence="8">
    <location>
        <position position="281"/>
    </location>
    <ligand>
        <name>Mn(2+)</name>
        <dbReference type="ChEBI" id="CHEBI:29035"/>
        <label>1</label>
    </ligand>
</feature>
<evidence type="ECO:0000313" key="10">
    <source>
        <dbReference type="EMBL" id="ACV06647.1"/>
    </source>
</evidence>
<dbReference type="Gene3D" id="3.40.220.10">
    <property type="entry name" value="Leucine Aminopeptidase, subunit E, domain 1"/>
    <property type="match status" value="1"/>
</dbReference>
<dbReference type="Pfam" id="PF02789">
    <property type="entry name" value="Peptidase_M17_N"/>
    <property type="match status" value="1"/>
</dbReference>
<dbReference type="GO" id="GO:0070006">
    <property type="term" value="F:metalloaminopeptidase activity"/>
    <property type="evidence" value="ECO:0007669"/>
    <property type="project" value="InterPro"/>
</dbReference>
<comment type="subcellular location">
    <subcellularLocation>
        <location evidence="8">Cytoplasm</location>
    </subcellularLocation>
</comment>
<dbReference type="InterPro" id="IPR011356">
    <property type="entry name" value="Leucine_aapep/pepB"/>
</dbReference>
<accession>C7NIK9</accession>
<proteinExistence type="inferred from homology"/>
<dbReference type="eggNOG" id="COG0260">
    <property type="taxonomic scope" value="Bacteria"/>
</dbReference>
<evidence type="ECO:0000256" key="8">
    <source>
        <dbReference type="HAMAP-Rule" id="MF_00181"/>
    </source>
</evidence>
<dbReference type="Pfam" id="PF00883">
    <property type="entry name" value="Peptidase_M17"/>
    <property type="match status" value="1"/>
</dbReference>
<dbReference type="HAMAP" id="MF_00181">
    <property type="entry name" value="Cytosol_peptidase_M17"/>
    <property type="match status" value="1"/>
</dbReference>
<evidence type="ECO:0000256" key="5">
    <source>
        <dbReference type="ARBA" id="ARBA00022670"/>
    </source>
</evidence>
<gene>
    <name evidence="8" type="primary">pepA</name>
    <name evidence="10" type="ordered locus">Ksed_16320</name>
</gene>
<feature type="binding site" evidence="8">
    <location>
        <position position="358"/>
    </location>
    <ligand>
        <name>Mn(2+)</name>
        <dbReference type="ChEBI" id="CHEBI:29035"/>
        <label>1</label>
    </ligand>
</feature>
<feature type="binding site" evidence="8">
    <location>
        <position position="360"/>
    </location>
    <ligand>
        <name>Mn(2+)</name>
        <dbReference type="ChEBI" id="CHEBI:29035"/>
        <label>2</label>
    </ligand>
</feature>
<dbReference type="RefSeq" id="WP_015779592.1">
    <property type="nucleotide sequence ID" value="NC_013169.1"/>
</dbReference>
<feature type="binding site" evidence="8">
    <location>
        <position position="281"/>
    </location>
    <ligand>
        <name>Mn(2+)</name>
        <dbReference type="ChEBI" id="CHEBI:29035"/>
        <label>2</label>
    </ligand>
</feature>
<evidence type="ECO:0000256" key="6">
    <source>
        <dbReference type="ARBA" id="ARBA00022801"/>
    </source>
</evidence>
<keyword evidence="6 8" id="KW-0378">Hydrolase</keyword>
<dbReference type="AlphaFoldDB" id="C7NIK9"/>
<dbReference type="InterPro" id="IPR023042">
    <property type="entry name" value="Peptidase_M17_leu_NH2_pept"/>
</dbReference>
<keyword evidence="8" id="KW-0479">Metal-binding</keyword>
<dbReference type="GO" id="GO:0030145">
    <property type="term" value="F:manganese ion binding"/>
    <property type="evidence" value="ECO:0007669"/>
    <property type="project" value="UniProtKB-UniRule"/>
</dbReference>
<dbReference type="EC" id="3.4.11.1" evidence="8"/>
<sequence>MTSLPFELSAYDLELTVASGTAAEADTDALVLGAWAVGGKAQLADAGLPSEATESITKALTTLKATGKIDSTTVLAGAAGTSAGLVVVAGLGSADAEELTADRLRRAAGAGVHASGGATSITFALPAADAEGAVAVAEGAALGAYADTRYKSKVTETDEVEADAPEVRRIAVVAPEGAGELEAGFARAAVLGRQMRYARDLVNTPANHLYPESFVASVQAAAPAGIEVEVMDDTQLREMGAGALYGVGMGSERKPRIAVLRYRPQNATQHVAVVGKGITFDTGGISLKPGASMFTMKMDMGGAAAVAGAVFAAAELGVEANITGILCLAENMPSHNAQRPGDVVTALNGLTVEVLNTDAEGRLAMCDGLVLATRENPDLIMDIATLTGAAVMALGDRTIAVMGNDDAVRDAVVGTSARTGEPMVGFPIPEEVREGVTSSVADLRNIIPGKPAGMQAAAAYLERFVGAQGGADHVTGDAEQIPWAHLDIAGPAFNEGSPWGYTPTGGTGSGVRTLLAVFEDVPVA</sequence>
<organism evidence="10 11">
    <name type="scientific">Kytococcus sedentarius (strain ATCC 14392 / DSM 20547 / JCM 11482 / CCUG 33030 / NBRC 15357 / NCTC 11040 / CCM 314 / 541)</name>
    <name type="common">Micrococcus sedentarius</name>
    <dbReference type="NCBI Taxonomy" id="478801"/>
    <lineage>
        <taxon>Bacteria</taxon>
        <taxon>Bacillati</taxon>
        <taxon>Actinomycetota</taxon>
        <taxon>Actinomycetes</taxon>
        <taxon>Micrococcales</taxon>
        <taxon>Kytococcaceae</taxon>
        <taxon>Kytococcus</taxon>
    </lineage>
</organism>
<feature type="binding site" evidence="8">
    <location>
        <position position="276"/>
    </location>
    <ligand>
        <name>Mn(2+)</name>
        <dbReference type="ChEBI" id="CHEBI:29035"/>
        <label>2</label>
    </ligand>
</feature>
<dbReference type="EMBL" id="CP001686">
    <property type="protein sequence ID" value="ACV06647.1"/>
    <property type="molecule type" value="Genomic_DNA"/>
</dbReference>
<dbReference type="STRING" id="478801.Ksed_16320"/>
<dbReference type="InterPro" id="IPR008283">
    <property type="entry name" value="Peptidase_M17_N"/>
</dbReference>
<dbReference type="NCBIfam" id="NF002073">
    <property type="entry name" value="PRK00913.1-2"/>
    <property type="match status" value="1"/>
</dbReference>
<keyword evidence="5 8" id="KW-0645">Protease</keyword>
<dbReference type="Proteomes" id="UP000006666">
    <property type="component" value="Chromosome"/>
</dbReference>
<comment type="function">
    <text evidence="7 8">Presumably involved in the processing and regular turnover of intracellular proteins. Catalyzes the removal of unsubstituted N-terminal amino acids from various peptides.</text>
</comment>
<evidence type="ECO:0000256" key="2">
    <source>
        <dbReference type="ARBA" id="ARBA00000967"/>
    </source>
</evidence>
<feature type="binding site" evidence="8">
    <location>
        <position position="360"/>
    </location>
    <ligand>
        <name>Mn(2+)</name>
        <dbReference type="ChEBI" id="CHEBI:29035"/>
        <label>1</label>
    </ligand>
</feature>
<dbReference type="SUPFAM" id="SSF52949">
    <property type="entry name" value="Macro domain-like"/>
    <property type="match status" value="1"/>
</dbReference>
<dbReference type="GO" id="GO:0006508">
    <property type="term" value="P:proteolysis"/>
    <property type="evidence" value="ECO:0007669"/>
    <property type="project" value="UniProtKB-KW"/>
</dbReference>
<evidence type="ECO:0000256" key="7">
    <source>
        <dbReference type="ARBA" id="ARBA00049972"/>
    </source>
</evidence>
<comment type="catalytic activity">
    <reaction evidence="1 8">
        <text>Release of an N-terminal amino acid, Xaa-|-Yaa-, in which Xaa is preferably Leu, but may be other amino acids including Pro although not Arg or Lys, and Yaa may be Pro. Amino acid amides and methyl esters are also readily hydrolyzed, but rates on arylamides are exceedingly low.</text>
        <dbReference type="EC" id="3.4.11.1"/>
    </reaction>
</comment>
<comment type="catalytic activity">
    <reaction evidence="2 8">
        <text>Release of an N-terminal amino acid, preferentially leucine, but not glutamic or aspartic acids.</text>
        <dbReference type="EC" id="3.4.11.10"/>
    </reaction>
</comment>
<keyword evidence="8" id="KW-0464">Manganese</keyword>
<reference evidence="10 11" key="1">
    <citation type="journal article" date="2009" name="Stand. Genomic Sci.">
        <title>Complete genome sequence of Kytococcus sedentarius type strain (541).</title>
        <authorList>
            <person name="Sims D."/>
            <person name="Brettin T."/>
            <person name="Detter J.C."/>
            <person name="Han C."/>
            <person name="Lapidus A."/>
            <person name="Copeland A."/>
            <person name="Glavina Del Rio T."/>
            <person name="Nolan M."/>
            <person name="Chen F."/>
            <person name="Lucas S."/>
            <person name="Tice H."/>
            <person name="Cheng J.F."/>
            <person name="Bruce D."/>
            <person name="Goodwin L."/>
            <person name="Pitluck S."/>
            <person name="Ovchinnikova G."/>
            <person name="Pati A."/>
            <person name="Ivanova N."/>
            <person name="Mavrommatis K."/>
            <person name="Chen A."/>
            <person name="Palaniappan K."/>
            <person name="D'haeseleer P."/>
            <person name="Chain P."/>
            <person name="Bristow J."/>
            <person name="Eisen J.A."/>
            <person name="Markowitz V."/>
            <person name="Hugenholtz P."/>
            <person name="Schneider S."/>
            <person name="Goker M."/>
            <person name="Pukall R."/>
            <person name="Kyrpides N.C."/>
            <person name="Klenk H.P."/>
        </authorList>
    </citation>
    <scope>NUCLEOTIDE SEQUENCE [LARGE SCALE GENOMIC DNA]</scope>
    <source>
        <strain evidence="11">ATCC 14392 / DSM 20547 / JCM 11482 / CCUG 33030 / NBRC 15357 / NCTC 11040 / CCM 314 / 541</strain>
    </source>
</reference>
<dbReference type="EC" id="3.4.11.10" evidence="8"/>
<evidence type="ECO:0000313" key="11">
    <source>
        <dbReference type="Proteomes" id="UP000006666"/>
    </source>
</evidence>
<dbReference type="CDD" id="cd00433">
    <property type="entry name" value="Peptidase_M17"/>
    <property type="match status" value="1"/>
</dbReference>
<dbReference type="InterPro" id="IPR043472">
    <property type="entry name" value="Macro_dom-like"/>
</dbReference>
<feature type="active site" evidence="8">
    <location>
        <position position="288"/>
    </location>
</feature>
<dbReference type="PRINTS" id="PR00481">
    <property type="entry name" value="LAMNOPPTDASE"/>
</dbReference>
<dbReference type="HOGENOM" id="CLU_013734_6_0_11"/>
<keyword evidence="8" id="KW-0963">Cytoplasm</keyword>
<feature type="domain" description="Cytosol aminopeptidase" evidence="9">
    <location>
        <begin position="356"/>
        <end position="363"/>
    </location>
</feature>
<keyword evidence="11" id="KW-1185">Reference proteome</keyword>
<dbReference type="PANTHER" id="PTHR11963:SF23">
    <property type="entry name" value="CYTOSOL AMINOPEPTIDASE"/>
    <property type="match status" value="1"/>
</dbReference>
<name>C7NIK9_KYTSD</name>
<evidence type="ECO:0000256" key="1">
    <source>
        <dbReference type="ARBA" id="ARBA00000135"/>
    </source>
</evidence>
<evidence type="ECO:0000256" key="4">
    <source>
        <dbReference type="ARBA" id="ARBA00022438"/>
    </source>
</evidence>
<dbReference type="PANTHER" id="PTHR11963">
    <property type="entry name" value="LEUCINE AMINOPEPTIDASE-RELATED"/>
    <property type="match status" value="1"/>
</dbReference>
<dbReference type="KEGG" id="kse:Ksed_16320"/>
<comment type="cofactor">
    <cofactor evidence="8">
        <name>Mn(2+)</name>
        <dbReference type="ChEBI" id="CHEBI:29035"/>
    </cofactor>
    <text evidence="8">Binds 2 manganese ions per subunit.</text>
</comment>
<comment type="similarity">
    <text evidence="3 8">Belongs to the peptidase M17 family.</text>
</comment>
<dbReference type="Gene3D" id="3.40.630.10">
    <property type="entry name" value="Zn peptidases"/>
    <property type="match status" value="1"/>
</dbReference>
<dbReference type="InterPro" id="IPR000819">
    <property type="entry name" value="Peptidase_M17_C"/>
</dbReference>
<dbReference type="PROSITE" id="PS00631">
    <property type="entry name" value="CYTOSOL_AP"/>
    <property type="match status" value="1"/>
</dbReference>
<feature type="active site" evidence="8">
    <location>
        <position position="362"/>
    </location>
</feature>
<feature type="binding site" evidence="8">
    <location>
        <position position="299"/>
    </location>
    <ligand>
        <name>Mn(2+)</name>
        <dbReference type="ChEBI" id="CHEBI:29035"/>
        <label>2</label>
    </ligand>
</feature>
<dbReference type="SUPFAM" id="SSF53187">
    <property type="entry name" value="Zn-dependent exopeptidases"/>
    <property type="match status" value="1"/>
</dbReference>
<evidence type="ECO:0000259" key="9">
    <source>
        <dbReference type="PROSITE" id="PS00631"/>
    </source>
</evidence>
<dbReference type="GO" id="GO:0005737">
    <property type="term" value="C:cytoplasm"/>
    <property type="evidence" value="ECO:0007669"/>
    <property type="project" value="UniProtKB-SubCell"/>
</dbReference>
<evidence type="ECO:0000256" key="3">
    <source>
        <dbReference type="ARBA" id="ARBA00009528"/>
    </source>
</evidence>
<protein>
    <recommendedName>
        <fullName evidence="8">Probable cytosol aminopeptidase</fullName>
        <ecNumber evidence="8">3.4.11.1</ecNumber>
    </recommendedName>
    <alternativeName>
        <fullName evidence="8">Leucine aminopeptidase</fullName>
        <shortName evidence="8">LAP</shortName>
        <ecNumber evidence="8">3.4.11.10</ecNumber>
    </alternativeName>
    <alternativeName>
        <fullName evidence="8">Leucyl aminopeptidase</fullName>
    </alternativeName>
</protein>